<evidence type="ECO:0000313" key="8">
    <source>
        <dbReference type="Proteomes" id="UP000521676"/>
    </source>
</evidence>
<keyword evidence="9" id="KW-1185">Reference proteome</keyword>
<organism evidence="6 8">
    <name type="scientific">Candidatus Chlorohelix allophototropha</name>
    <dbReference type="NCBI Taxonomy" id="3003348"/>
    <lineage>
        <taxon>Bacteria</taxon>
        <taxon>Bacillati</taxon>
        <taxon>Chloroflexota</taxon>
        <taxon>Chloroflexia</taxon>
        <taxon>Candidatus Chloroheliales</taxon>
        <taxon>Candidatus Chloroheliaceae</taxon>
        <taxon>Candidatus Chlorohelix</taxon>
    </lineage>
</organism>
<dbReference type="InterPro" id="IPR001854">
    <property type="entry name" value="Ribosomal_uL29"/>
</dbReference>
<dbReference type="InterPro" id="IPR018254">
    <property type="entry name" value="Ribosomal_uL29_CS"/>
</dbReference>
<dbReference type="Pfam" id="PF00831">
    <property type="entry name" value="Ribosomal_L29"/>
    <property type="match status" value="1"/>
</dbReference>
<dbReference type="PANTHER" id="PTHR10916">
    <property type="entry name" value="60S RIBOSOMAL PROTEIN L35/50S RIBOSOMAL PROTEIN L29"/>
    <property type="match status" value="1"/>
</dbReference>
<protein>
    <recommendedName>
        <fullName evidence="4 5">Large ribosomal subunit protein uL29</fullName>
    </recommendedName>
</protein>
<comment type="similarity">
    <text evidence="1 5">Belongs to the universal ribosomal protein uL29 family.</text>
</comment>
<dbReference type="EMBL" id="CP128399">
    <property type="protein sequence ID" value="WJW65636.1"/>
    <property type="molecule type" value="Genomic_DNA"/>
</dbReference>
<dbReference type="InterPro" id="IPR050063">
    <property type="entry name" value="Ribosomal_protein_uL29"/>
</dbReference>
<dbReference type="GO" id="GO:0003735">
    <property type="term" value="F:structural constituent of ribosome"/>
    <property type="evidence" value="ECO:0007669"/>
    <property type="project" value="InterPro"/>
</dbReference>
<evidence type="ECO:0000256" key="5">
    <source>
        <dbReference type="HAMAP-Rule" id="MF_00374"/>
    </source>
</evidence>
<dbReference type="InterPro" id="IPR036049">
    <property type="entry name" value="Ribosomal_uL29_sf"/>
</dbReference>
<evidence type="ECO:0000256" key="4">
    <source>
        <dbReference type="ARBA" id="ARBA00035204"/>
    </source>
</evidence>
<name>A0A8T7M244_9CHLR</name>
<dbReference type="PROSITE" id="PS00579">
    <property type="entry name" value="RIBOSOMAL_L29"/>
    <property type="match status" value="1"/>
</dbReference>
<evidence type="ECO:0000256" key="1">
    <source>
        <dbReference type="ARBA" id="ARBA00009254"/>
    </source>
</evidence>
<dbReference type="CDD" id="cd00427">
    <property type="entry name" value="Ribosomal_L29_HIP"/>
    <property type="match status" value="1"/>
</dbReference>
<dbReference type="HAMAP" id="MF_00374">
    <property type="entry name" value="Ribosomal_uL29"/>
    <property type="match status" value="1"/>
</dbReference>
<dbReference type="NCBIfam" id="TIGR00012">
    <property type="entry name" value="L29"/>
    <property type="match status" value="1"/>
</dbReference>
<dbReference type="Proteomes" id="UP001431572">
    <property type="component" value="Chromosome 1"/>
</dbReference>
<reference evidence="7" key="2">
    <citation type="journal article" date="2024" name="Nature">
        <title>Anoxygenic phototroph of the Chloroflexota uses a type I reaction centre.</title>
        <authorList>
            <person name="Tsuji J.M."/>
            <person name="Shaw N.A."/>
            <person name="Nagashima S."/>
            <person name="Venkiteswaran J.J."/>
            <person name="Schiff S.L."/>
            <person name="Watanabe T."/>
            <person name="Fukui M."/>
            <person name="Hanada S."/>
            <person name="Tank M."/>
            <person name="Neufeld J.D."/>
        </authorList>
    </citation>
    <scope>NUCLEOTIDE SEQUENCE</scope>
    <source>
        <strain evidence="7">L227-S17</strain>
    </source>
</reference>
<evidence type="ECO:0000256" key="3">
    <source>
        <dbReference type="ARBA" id="ARBA00023274"/>
    </source>
</evidence>
<accession>A0A8T7M244</accession>
<keyword evidence="2 5" id="KW-0689">Ribosomal protein</keyword>
<evidence type="ECO:0000313" key="9">
    <source>
        <dbReference type="Proteomes" id="UP001431572"/>
    </source>
</evidence>
<sequence length="68" mass="8058">MRINELRALNDEQLAEQVRNLNIELFNLRFQLAAYKNPSPARFGQVKKEIARIKTIQRERELHNLVAQ</sequence>
<dbReference type="RefSeq" id="WP_341467521.1">
    <property type="nucleotide sequence ID" value="NZ_CP128399.1"/>
</dbReference>
<dbReference type="GO" id="GO:0022625">
    <property type="term" value="C:cytosolic large ribosomal subunit"/>
    <property type="evidence" value="ECO:0007669"/>
    <property type="project" value="TreeGrafter"/>
</dbReference>
<dbReference type="PANTHER" id="PTHR10916:SF0">
    <property type="entry name" value="LARGE RIBOSOMAL SUBUNIT PROTEIN UL29C"/>
    <property type="match status" value="1"/>
</dbReference>
<evidence type="ECO:0000313" key="6">
    <source>
        <dbReference type="EMBL" id="NWJ46260.1"/>
    </source>
</evidence>
<dbReference type="EMBL" id="JACATZ010000001">
    <property type="protein sequence ID" value="NWJ46260.1"/>
    <property type="molecule type" value="Genomic_DNA"/>
</dbReference>
<keyword evidence="3 5" id="KW-0687">Ribonucleoprotein</keyword>
<gene>
    <name evidence="5 6" type="primary">rpmC</name>
    <name evidence="6" type="ORF">HXX08_10320</name>
    <name evidence="7" type="ORF">OZ401_001409</name>
</gene>
<proteinExistence type="inferred from homology"/>
<reference evidence="6 8" key="1">
    <citation type="submission" date="2020-06" db="EMBL/GenBank/DDBJ databases">
        <title>Anoxygenic phototrophic Chloroflexota member uses a Type I reaction center.</title>
        <authorList>
            <person name="Tsuji J.M."/>
            <person name="Shaw N.A."/>
            <person name="Nagashima S."/>
            <person name="Venkiteswaran J."/>
            <person name="Schiff S.L."/>
            <person name="Hanada S."/>
            <person name="Tank M."/>
            <person name="Neufeld J.D."/>
        </authorList>
    </citation>
    <scope>NUCLEOTIDE SEQUENCE [LARGE SCALE GENOMIC DNA]</scope>
    <source>
        <strain evidence="6">L227-S17</strain>
    </source>
</reference>
<dbReference type="Gene3D" id="1.10.287.310">
    <property type="match status" value="1"/>
</dbReference>
<dbReference type="SUPFAM" id="SSF46561">
    <property type="entry name" value="Ribosomal protein L29 (L29p)"/>
    <property type="match status" value="1"/>
</dbReference>
<dbReference type="Proteomes" id="UP000521676">
    <property type="component" value="Unassembled WGS sequence"/>
</dbReference>
<dbReference type="GO" id="GO:0006412">
    <property type="term" value="P:translation"/>
    <property type="evidence" value="ECO:0007669"/>
    <property type="project" value="UniProtKB-UniRule"/>
</dbReference>
<dbReference type="FunFam" id="1.10.287.310:FF:000001">
    <property type="entry name" value="50S ribosomal protein L29"/>
    <property type="match status" value="1"/>
</dbReference>
<evidence type="ECO:0000256" key="2">
    <source>
        <dbReference type="ARBA" id="ARBA00022980"/>
    </source>
</evidence>
<evidence type="ECO:0000313" key="7">
    <source>
        <dbReference type="EMBL" id="WJW65636.1"/>
    </source>
</evidence>
<dbReference type="AlphaFoldDB" id="A0A8T7M244"/>